<dbReference type="GeneID" id="107427026"/>
<dbReference type="InterPro" id="IPR011990">
    <property type="entry name" value="TPR-like_helical_dom_sf"/>
</dbReference>
<dbReference type="Pfam" id="PF01535">
    <property type="entry name" value="PPR"/>
    <property type="match status" value="1"/>
</dbReference>
<proteinExistence type="inferred from homology"/>
<dbReference type="RefSeq" id="XP_060667178.1">
    <property type="nucleotide sequence ID" value="XM_060811195.1"/>
</dbReference>
<dbReference type="NCBIfam" id="TIGR00756">
    <property type="entry name" value="PPR"/>
    <property type="match status" value="3"/>
</dbReference>
<accession>A0ABM3ZRS2</accession>
<evidence type="ECO:0000256" key="2">
    <source>
        <dbReference type="ARBA" id="ARBA00022737"/>
    </source>
</evidence>
<name>A0ABM3ZRS2_ZIZJJ</name>
<evidence type="ECO:0000313" key="4">
    <source>
        <dbReference type="Proteomes" id="UP001652623"/>
    </source>
</evidence>
<dbReference type="PANTHER" id="PTHR46128">
    <property type="entry name" value="MITOCHONDRIAL GROUP I INTRON SPLICING FACTOR CCM1"/>
    <property type="match status" value="1"/>
</dbReference>
<dbReference type="Pfam" id="PF13041">
    <property type="entry name" value="PPR_2"/>
    <property type="match status" value="1"/>
</dbReference>
<keyword evidence="2" id="KW-0677">Repeat</keyword>
<comment type="similarity">
    <text evidence="1">Belongs to the PPR family. P subfamily.</text>
</comment>
<dbReference type="PANTHER" id="PTHR46128:SF191">
    <property type="entry name" value="PENTACOTRIPEPTIDE-REPEAT REGION OF PRORP DOMAIN-CONTAINING PROTEIN"/>
    <property type="match status" value="1"/>
</dbReference>
<dbReference type="InterPro" id="IPR050872">
    <property type="entry name" value="PPR_P_subfamily"/>
</dbReference>
<dbReference type="InterPro" id="IPR002885">
    <property type="entry name" value="PPR_rpt"/>
</dbReference>
<dbReference type="PROSITE" id="PS51375">
    <property type="entry name" value="PPR"/>
    <property type="match status" value="2"/>
</dbReference>
<dbReference type="Proteomes" id="UP001652623">
    <property type="component" value="Chromosome 9"/>
</dbReference>
<reference evidence="5" key="1">
    <citation type="submission" date="2025-08" db="UniProtKB">
        <authorList>
            <consortium name="RefSeq"/>
        </authorList>
    </citation>
    <scope>IDENTIFICATION</scope>
    <source>
        <tissue evidence="5">Seedling</tissue>
    </source>
</reference>
<organism evidence="4 5">
    <name type="scientific">Ziziphus jujuba</name>
    <name type="common">Chinese jujube</name>
    <name type="synonym">Ziziphus sativa</name>
    <dbReference type="NCBI Taxonomy" id="326968"/>
    <lineage>
        <taxon>Eukaryota</taxon>
        <taxon>Viridiplantae</taxon>
        <taxon>Streptophyta</taxon>
        <taxon>Embryophyta</taxon>
        <taxon>Tracheophyta</taxon>
        <taxon>Spermatophyta</taxon>
        <taxon>Magnoliopsida</taxon>
        <taxon>eudicotyledons</taxon>
        <taxon>Gunneridae</taxon>
        <taxon>Pentapetalae</taxon>
        <taxon>rosids</taxon>
        <taxon>fabids</taxon>
        <taxon>Rosales</taxon>
        <taxon>Rhamnaceae</taxon>
        <taxon>Paliureae</taxon>
        <taxon>Ziziphus</taxon>
    </lineage>
</organism>
<protein>
    <submittedName>
        <fullName evidence="5">Pentatricopeptide repeat-containing protein At1g09680</fullName>
    </submittedName>
</protein>
<evidence type="ECO:0000256" key="1">
    <source>
        <dbReference type="ARBA" id="ARBA00007626"/>
    </source>
</evidence>
<evidence type="ECO:0000256" key="3">
    <source>
        <dbReference type="PROSITE-ProRule" id="PRU00708"/>
    </source>
</evidence>
<dbReference type="Gene3D" id="1.25.40.10">
    <property type="entry name" value="Tetratricopeptide repeat domain"/>
    <property type="match status" value="1"/>
</dbReference>
<gene>
    <name evidence="5" type="primary">LOC107427026</name>
</gene>
<sequence length="218" mass="25185">MSLVNVTALMKWKIKSSKACWQLRPVKQKPSRRAIYQRQCRLSVTGDTDRGRKKFLSEIIRKWKKKGLGSDGKHKVLMMSCLSDKLYKDSEVKEAQLVFDEMGKWVLHPIVVSFNTLINGYYKSRNLEEGFRLKRVMEESRTYANVFTYSVLITALCKECRLDNANELFVEMCHRGLVPNDATFTALIGGQCKCGRVDLAMETFQEMLRKNIEPDLVT</sequence>
<feature type="repeat" description="PPR" evidence="3">
    <location>
        <begin position="180"/>
        <end position="214"/>
    </location>
</feature>
<evidence type="ECO:0000313" key="5">
    <source>
        <dbReference type="RefSeq" id="XP_060667178.1"/>
    </source>
</evidence>
<keyword evidence="4" id="KW-1185">Reference proteome</keyword>
<feature type="repeat" description="PPR" evidence="3">
    <location>
        <begin position="145"/>
        <end position="179"/>
    </location>
</feature>